<feature type="domain" description="YDG" evidence="2">
    <location>
        <begin position="209"/>
        <end position="347"/>
    </location>
</feature>
<feature type="compositionally biased region" description="Basic and acidic residues" evidence="1">
    <location>
        <begin position="367"/>
        <end position="377"/>
    </location>
</feature>
<dbReference type="PANTHER" id="PTHR14140:SF27">
    <property type="entry name" value="OS04G0289800 PROTEIN"/>
    <property type="match status" value="1"/>
</dbReference>
<keyword evidence="4" id="KW-1185">Reference proteome</keyword>
<dbReference type="PROSITE" id="PS51015">
    <property type="entry name" value="YDG"/>
    <property type="match status" value="1"/>
</dbReference>
<evidence type="ECO:0000313" key="3">
    <source>
        <dbReference type="EMBL" id="MEU9353419.1"/>
    </source>
</evidence>
<dbReference type="CDD" id="cd00085">
    <property type="entry name" value="HNHc"/>
    <property type="match status" value="1"/>
</dbReference>
<dbReference type="SUPFAM" id="SSF88697">
    <property type="entry name" value="PUA domain-like"/>
    <property type="match status" value="1"/>
</dbReference>
<dbReference type="Proteomes" id="UP001551582">
    <property type="component" value="Unassembled WGS sequence"/>
</dbReference>
<dbReference type="InterPro" id="IPR036987">
    <property type="entry name" value="SRA-YDG_sf"/>
</dbReference>
<gene>
    <name evidence="3" type="ORF">AB0D65_21045</name>
</gene>
<comment type="caution">
    <text evidence="3">The sequence shown here is derived from an EMBL/GenBank/DDBJ whole genome shotgun (WGS) entry which is preliminary data.</text>
</comment>
<evidence type="ECO:0000313" key="4">
    <source>
        <dbReference type="Proteomes" id="UP001551582"/>
    </source>
</evidence>
<name>A0ABV3E8E7_9ACTN</name>
<dbReference type="InterPro" id="IPR003105">
    <property type="entry name" value="SRA_YDG"/>
</dbReference>
<accession>A0ABV3E8E7</accession>
<dbReference type="Gene3D" id="1.10.30.50">
    <property type="match status" value="1"/>
</dbReference>
<dbReference type="Pfam" id="PF13391">
    <property type="entry name" value="HNH_2"/>
    <property type="match status" value="1"/>
</dbReference>
<dbReference type="SMART" id="SM00466">
    <property type="entry name" value="SRA"/>
    <property type="match status" value="1"/>
</dbReference>
<dbReference type="InterPro" id="IPR003615">
    <property type="entry name" value="HNH_nuc"/>
</dbReference>
<dbReference type="EMBL" id="JBEZLS010000014">
    <property type="protein sequence ID" value="MEU9353419.1"/>
    <property type="molecule type" value="Genomic_DNA"/>
</dbReference>
<dbReference type="Pfam" id="PF02182">
    <property type="entry name" value="SAD_SRA"/>
    <property type="match status" value="1"/>
</dbReference>
<dbReference type="RefSeq" id="WP_359983093.1">
    <property type="nucleotide sequence ID" value="NZ_JBEZLS010000014.1"/>
</dbReference>
<reference evidence="3 4" key="1">
    <citation type="submission" date="2024-06" db="EMBL/GenBank/DDBJ databases">
        <title>The Natural Products Discovery Center: Release of the First 8490 Sequenced Strains for Exploring Actinobacteria Biosynthetic Diversity.</title>
        <authorList>
            <person name="Kalkreuter E."/>
            <person name="Kautsar S.A."/>
            <person name="Yang D."/>
            <person name="Bader C.D."/>
            <person name="Teijaro C.N."/>
            <person name="Fluegel L."/>
            <person name="Davis C.M."/>
            <person name="Simpson J.R."/>
            <person name="Lauterbach L."/>
            <person name="Steele A.D."/>
            <person name="Gui C."/>
            <person name="Meng S."/>
            <person name="Li G."/>
            <person name="Viehrig K."/>
            <person name="Ye F."/>
            <person name="Su P."/>
            <person name="Kiefer A.F."/>
            <person name="Nichols A."/>
            <person name="Cepeda A.J."/>
            <person name="Yan W."/>
            <person name="Fan B."/>
            <person name="Jiang Y."/>
            <person name="Adhikari A."/>
            <person name="Zheng C.-J."/>
            <person name="Schuster L."/>
            <person name="Cowan T.M."/>
            <person name="Smanski M.J."/>
            <person name="Chevrette M.G."/>
            <person name="De Carvalho L.P.S."/>
            <person name="Shen B."/>
        </authorList>
    </citation>
    <scope>NUCLEOTIDE SEQUENCE [LARGE SCALE GENOMIC DNA]</scope>
    <source>
        <strain evidence="3 4">NPDC048274</strain>
    </source>
</reference>
<protein>
    <submittedName>
        <fullName evidence="3">YDG/SRA domain-containing protein</fullName>
    </submittedName>
</protein>
<feature type="region of interest" description="Disordered" evidence="1">
    <location>
        <begin position="353"/>
        <end position="381"/>
    </location>
</feature>
<proteinExistence type="predicted"/>
<evidence type="ECO:0000259" key="2">
    <source>
        <dbReference type="PROSITE" id="PS51015"/>
    </source>
</evidence>
<dbReference type="InterPro" id="IPR045134">
    <property type="entry name" value="UHRF1/2-like"/>
</dbReference>
<dbReference type="PANTHER" id="PTHR14140">
    <property type="entry name" value="E3 UBIQUITIN-PROTEIN LIGASE UHRF-RELATED"/>
    <property type="match status" value="1"/>
</dbReference>
<dbReference type="InterPro" id="IPR015947">
    <property type="entry name" value="PUA-like_sf"/>
</dbReference>
<sequence length="504" mass="55719">MSFARELRELREKTQGTVEMAVIRGASRTAVYAALNGSRLPSVQTLDTMIEAWTTGGETEFQRWRERRRITEESLAEAARLQGRATARRTPEEEDFTEQLRAVWQECGSHSTEMVARHCGLSARTLDSYLEGRTLPNTERLRELFDGLSAVQGDGEVSLPSIREALVGEALFRARTARKEERTRVRQLARALPGGQPATSDTPHFSGFGAVPGVRLGQRFDNRRTLAQAGVHRQSIAGIAGSRDRGAESVVVSGTYADDDHGDVIIYTGEGAVDPRTGRQTHDQQLTRGNAALAASTATGLPVRVTRRITIGPHAGAYRYDGLYRVEDYWSEQGPHGYRVWRFRLVQLPAVEQSEVARPTPTPPSETKMRESNDRPRSVSSVQRVVRSTAIANLVKRMHDYTCQVCGIRLQGATGGYAEAAHIRPLGSPYDGPDSVENVLCLCPNHHVLLDQGMLIINDDLTVVNRADSTVLGHLRETADHRVGRQHLAHHRVRHALPTDEAAQ</sequence>
<dbReference type="Gene3D" id="2.30.280.10">
    <property type="entry name" value="SRA-YDG"/>
    <property type="match status" value="1"/>
</dbReference>
<evidence type="ECO:0000256" key="1">
    <source>
        <dbReference type="SAM" id="MobiDB-lite"/>
    </source>
</evidence>
<organism evidence="3 4">
    <name type="scientific">Streptomyces griseoloalbus</name>
    <dbReference type="NCBI Taxonomy" id="67303"/>
    <lineage>
        <taxon>Bacteria</taxon>
        <taxon>Bacillati</taxon>
        <taxon>Actinomycetota</taxon>
        <taxon>Actinomycetes</taxon>
        <taxon>Kitasatosporales</taxon>
        <taxon>Streptomycetaceae</taxon>
        <taxon>Streptomyces</taxon>
    </lineage>
</organism>